<reference evidence="2 3" key="1">
    <citation type="submission" date="2015-01" db="EMBL/GenBank/DDBJ databases">
        <title>The Genome Sequence of Exophiala spinifera CBS89968.</title>
        <authorList>
            <consortium name="The Broad Institute Genomics Platform"/>
            <person name="Cuomo C."/>
            <person name="de Hoog S."/>
            <person name="Gorbushina A."/>
            <person name="Stielow B."/>
            <person name="Teixiera M."/>
            <person name="Abouelleil A."/>
            <person name="Chapman S.B."/>
            <person name="Priest M."/>
            <person name="Young S.K."/>
            <person name="Wortman J."/>
            <person name="Nusbaum C."/>
            <person name="Birren B."/>
        </authorList>
    </citation>
    <scope>NUCLEOTIDE SEQUENCE [LARGE SCALE GENOMIC DNA]</scope>
    <source>
        <strain evidence="2 3">CBS 89968</strain>
    </source>
</reference>
<feature type="region of interest" description="Disordered" evidence="1">
    <location>
        <begin position="220"/>
        <end position="239"/>
    </location>
</feature>
<dbReference type="HOGENOM" id="CLU_906243_0_0_1"/>
<sequence length="307" mass="34339">MSDFHETVDTEIFGTHLPSPPETGTENPLSTRSTRLEDEKPIVYPSSAGDEGLFQTATPVAVMTEVSWLDPNRPLPNQYVWDQGTVDLMPPYDMSILAGSWNPASNLPAFSHLKPTFDLQNNPEDSFLYEKGLRCIAYGQDLPPICEDFEDDFSDEEGVPCIAQGKGLPTREDLEIMDRHLPFRGRPLEAPELFVSADYRDKHPLCGPNDDRIYLNHGSEVENLSGSPKNRDQAKSNPPRPILEIFRAEEGWRPAPKGMFTTWEFGAVGERLLPPTLPNPTSDDAGTPKVSVAKLDTRSELWEPYDI</sequence>
<dbReference type="GeneID" id="27338194"/>
<organism evidence="2 3">
    <name type="scientific">Exophiala spinifera</name>
    <dbReference type="NCBI Taxonomy" id="91928"/>
    <lineage>
        <taxon>Eukaryota</taxon>
        <taxon>Fungi</taxon>
        <taxon>Dikarya</taxon>
        <taxon>Ascomycota</taxon>
        <taxon>Pezizomycotina</taxon>
        <taxon>Eurotiomycetes</taxon>
        <taxon>Chaetothyriomycetidae</taxon>
        <taxon>Chaetothyriales</taxon>
        <taxon>Herpotrichiellaceae</taxon>
        <taxon>Exophiala</taxon>
    </lineage>
</organism>
<feature type="compositionally biased region" description="Polar residues" evidence="1">
    <location>
        <begin position="22"/>
        <end position="33"/>
    </location>
</feature>
<dbReference type="OrthoDB" id="10356175at2759"/>
<keyword evidence="3" id="KW-1185">Reference proteome</keyword>
<accession>A0A0D2AUH7</accession>
<dbReference type="EMBL" id="KN847500">
    <property type="protein sequence ID" value="KIW10150.1"/>
    <property type="molecule type" value="Genomic_DNA"/>
</dbReference>
<dbReference type="RefSeq" id="XP_016230366.1">
    <property type="nucleotide sequence ID" value="XM_016385422.1"/>
</dbReference>
<gene>
    <name evidence="2" type="ORF">PV08_11111</name>
</gene>
<evidence type="ECO:0000256" key="1">
    <source>
        <dbReference type="SAM" id="MobiDB-lite"/>
    </source>
</evidence>
<protein>
    <submittedName>
        <fullName evidence="2">Uncharacterized protein</fullName>
    </submittedName>
</protein>
<dbReference type="Proteomes" id="UP000053328">
    <property type="component" value="Unassembled WGS sequence"/>
</dbReference>
<dbReference type="AlphaFoldDB" id="A0A0D2AUH7"/>
<evidence type="ECO:0000313" key="3">
    <source>
        <dbReference type="Proteomes" id="UP000053328"/>
    </source>
</evidence>
<name>A0A0D2AUH7_9EURO</name>
<proteinExistence type="predicted"/>
<dbReference type="VEuPathDB" id="FungiDB:PV08_11111"/>
<evidence type="ECO:0000313" key="2">
    <source>
        <dbReference type="EMBL" id="KIW10150.1"/>
    </source>
</evidence>
<feature type="region of interest" description="Disordered" evidence="1">
    <location>
        <begin position="1"/>
        <end position="34"/>
    </location>
</feature>